<keyword evidence="2" id="KW-0067">ATP-binding</keyword>
<dbReference type="GO" id="GO:0051782">
    <property type="term" value="P:negative regulation of cell division"/>
    <property type="evidence" value="ECO:0007669"/>
    <property type="project" value="TreeGrafter"/>
</dbReference>
<evidence type="ECO:0000256" key="1">
    <source>
        <dbReference type="ARBA" id="ARBA00022741"/>
    </source>
</evidence>
<evidence type="ECO:0000313" key="4">
    <source>
        <dbReference type="EMBL" id="KXZ59900.1"/>
    </source>
</evidence>
<evidence type="ECO:0000256" key="2">
    <source>
        <dbReference type="ARBA" id="ARBA00022840"/>
    </source>
</evidence>
<reference evidence="4 5" key="1">
    <citation type="submission" date="2016-01" db="EMBL/GenBank/DDBJ databases">
        <title>Draft genome sequences of Microbacterium laevaniformans LCDC 91-0039 and the type strain of Microbacterium hominis LCDC 84-209.</title>
        <authorList>
            <person name="Bernier A.-M."/>
            <person name="Bernard K."/>
        </authorList>
    </citation>
    <scope>NUCLEOTIDE SEQUENCE [LARGE SCALE GENOMIC DNA]</scope>
    <source>
        <strain evidence="4 5">LCDC 91-0039</strain>
    </source>
</reference>
<dbReference type="PANTHER" id="PTHR43384:SF6">
    <property type="entry name" value="SEPTUM SITE-DETERMINING PROTEIN MIND HOMOLOG, CHLOROPLASTIC"/>
    <property type="match status" value="1"/>
</dbReference>
<organism evidence="4 5">
    <name type="scientific">Microbacterium laevaniformans</name>
    <dbReference type="NCBI Taxonomy" id="36807"/>
    <lineage>
        <taxon>Bacteria</taxon>
        <taxon>Bacillati</taxon>
        <taxon>Actinomycetota</taxon>
        <taxon>Actinomycetes</taxon>
        <taxon>Micrococcales</taxon>
        <taxon>Microbacteriaceae</taxon>
        <taxon>Microbacterium</taxon>
    </lineage>
</organism>
<evidence type="ECO:0000313" key="5">
    <source>
        <dbReference type="Proteomes" id="UP000075357"/>
    </source>
</evidence>
<dbReference type="AlphaFoldDB" id="A0A150HE49"/>
<accession>A0A150HE49</accession>
<dbReference type="SUPFAM" id="SSF52540">
    <property type="entry name" value="P-loop containing nucleoside triphosphate hydrolases"/>
    <property type="match status" value="1"/>
</dbReference>
<keyword evidence="5" id="KW-1185">Reference proteome</keyword>
<dbReference type="GO" id="GO:0009898">
    <property type="term" value="C:cytoplasmic side of plasma membrane"/>
    <property type="evidence" value="ECO:0007669"/>
    <property type="project" value="TreeGrafter"/>
</dbReference>
<proteinExistence type="predicted"/>
<sequence>MSVRVVLASDRLDTPVVVDALRDDGAEILLVVAADAPADAAADAVTGRAAAELLGALAAADVLAIDAGRDALTPQLVAVCDRFGVRIVAVCDGAADRRLAEMFGIATCAPDDVRTAVLHAVTAPPTAPPRGRIIAVWGPAGAPGRTTMAIEMAAELARDGRRVGLVDADTHAPSVAMLTGLADEGPGFAAACRAAERGTLSAAELERIALPLGDVAVLAGINRPGRWPELSSARVGGALEQCRTWVEDLIVDVAAPLERDEEIVSDVEGPRRNAATLAVLAAADIVVAVVSADPVGVARFVRAHADLRAAAGAAPIHVLVNKTRTSTLGIDARSQVRRTLDRYVGVAACWFVPWDPKAADAAVLQAQPVGRVAPRSSLSGAVRRFVGEAIEPPPARAAVRRSRVAPGADTEGRRRDAHLRTRRTLRGVA</sequence>
<dbReference type="STRING" id="36807.Mlaev_02144"/>
<dbReference type="InterPro" id="IPR050625">
    <property type="entry name" value="ParA/MinD_ATPase"/>
</dbReference>
<dbReference type="PATRIC" id="fig|36807.3.peg.2175"/>
<dbReference type="GO" id="GO:0016887">
    <property type="term" value="F:ATP hydrolysis activity"/>
    <property type="evidence" value="ECO:0007669"/>
    <property type="project" value="TreeGrafter"/>
</dbReference>
<dbReference type="GO" id="GO:0005524">
    <property type="term" value="F:ATP binding"/>
    <property type="evidence" value="ECO:0007669"/>
    <property type="project" value="UniProtKB-KW"/>
</dbReference>
<gene>
    <name evidence="4" type="ORF">Mlaev_02144</name>
</gene>
<protein>
    <submittedName>
        <fullName evidence="4">Antiporter inner membrane protein</fullName>
    </submittedName>
</protein>
<dbReference type="Gene3D" id="3.40.50.300">
    <property type="entry name" value="P-loop containing nucleotide triphosphate hydrolases"/>
    <property type="match status" value="1"/>
</dbReference>
<dbReference type="Pfam" id="PF10609">
    <property type="entry name" value="ParA"/>
    <property type="match status" value="1"/>
</dbReference>
<dbReference type="Proteomes" id="UP000075357">
    <property type="component" value="Unassembled WGS sequence"/>
</dbReference>
<dbReference type="RefSeq" id="WP_061683366.1">
    <property type="nucleotide sequence ID" value="NZ_LRAD01000042.1"/>
</dbReference>
<dbReference type="GO" id="GO:0005829">
    <property type="term" value="C:cytosol"/>
    <property type="evidence" value="ECO:0007669"/>
    <property type="project" value="TreeGrafter"/>
</dbReference>
<name>A0A150HE49_9MICO</name>
<dbReference type="PANTHER" id="PTHR43384">
    <property type="entry name" value="SEPTUM SITE-DETERMINING PROTEIN MIND HOMOLOG, CHLOROPLASTIC-RELATED"/>
    <property type="match status" value="1"/>
</dbReference>
<dbReference type="InterPro" id="IPR033756">
    <property type="entry name" value="YlxH/NBP35"/>
</dbReference>
<dbReference type="InterPro" id="IPR027417">
    <property type="entry name" value="P-loop_NTPase"/>
</dbReference>
<evidence type="ECO:0000256" key="3">
    <source>
        <dbReference type="SAM" id="MobiDB-lite"/>
    </source>
</evidence>
<comment type="caution">
    <text evidence="4">The sequence shown here is derived from an EMBL/GenBank/DDBJ whole genome shotgun (WGS) entry which is preliminary data.</text>
</comment>
<dbReference type="EMBL" id="LRAD01000042">
    <property type="protein sequence ID" value="KXZ59900.1"/>
    <property type="molecule type" value="Genomic_DNA"/>
</dbReference>
<feature type="region of interest" description="Disordered" evidence="3">
    <location>
        <begin position="397"/>
        <end position="417"/>
    </location>
</feature>
<keyword evidence="1" id="KW-0547">Nucleotide-binding</keyword>